<dbReference type="InterPro" id="IPR011538">
    <property type="entry name" value="Nuo51_FMN-bd"/>
</dbReference>
<reference evidence="11 12" key="1">
    <citation type="submission" date="2019-05" db="EMBL/GenBank/DDBJ databases">
        <title>Thiomicrorhabdus sediminis sp. nov, a novel sulfur-oxidizing bacterium isolated from coastal sediment.</title>
        <authorList>
            <person name="Liu X."/>
        </authorList>
    </citation>
    <scope>NUCLEOTIDE SEQUENCE [LARGE SCALE GENOMIC DNA]</scope>
    <source>
        <strain evidence="11 12">G1</strain>
    </source>
</reference>
<comment type="subcellular location">
    <subcellularLocation>
        <location evidence="8">Cell inner membrane</location>
        <topology evidence="8">Peripheral membrane protein</topology>
    </subcellularLocation>
</comment>
<feature type="compositionally biased region" description="Low complexity" evidence="9">
    <location>
        <begin position="538"/>
        <end position="550"/>
    </location>
</feature>
<comment type="similarity">
    <text evidence="8">Belongs to the 4Fe4S bacterial-type ferredoxin family. RnfC subfamily.</text>
</comment>
<dbReference type="PANTHER" id="PTHR43034">
    <property type="entry name" value="ION-TRANSLOCATING OXIDOREDUCTASE COMPLEX SUBUNIT C"/>
    <property type="match status" value="1"/>
</dbReference>
<dbReference type="Proteomes" id="UP000304864">
    <property type="component" value="Chromosome"/>
</dbReference>
<feature type="domain" description="4Fe-4S ferredoxin-type" evidence="10">
    <location>
        <begin position="394"/>
        <end position="425"/>
    </location>
</feature>
<dbReference type="SUPFAM" id="SSF46548">
    <property type="entry name" value="alpha-helical ferredoxin"/>
    <property type="match status" value="1"/>
</dbReference>
<keyword evidence="8" id="KW-1278">Translocase</keyword>
<dbReference type="GO" id="GO:0046872">
    <property type="term" value="F:metal ion binding"/>
    <property type="evidence" value="ECO:0007669"/>
    <property type="project" value="UniProtKB-KW"/>
</dbReference>
<feature type="binding site" evidence="8">
    <location>
        <position position="408"/>
    </location>
    <ligand>
        <name>[4Fe-4S] cluster</name>
        <dbReference type="ChEBI" id="CHEBI:49883"/>
        <label>1</label>
    </ligand>
</feature>
<dbReference type="InterPro" id="IPR017896">
    <property type="entry name" value="4Fe4S_Fe-S-bd"/>
</dbReference>
<evidence type="ECO:0000256" key="5">
    <source>
        <dbReference type="ARBA" id="ARBA00022982"/>
    </source>
</evidence>
<dbReference type="EMBL" id="CP040602">
    <property type="protein sequence ID" value="QCU90325.1"/>
    <property type="molecule type" value="Genomic_DNA"/>
</dbReference>
<feature type="binding site" evidence="8">
    <location>
        <position position="405"/>
    </location>
    <ligand>
        <name>[4Fe-4S] cluster</name>
        <dbReference type="ChEBI" id="CHEBI:49883"/>
        <label>1</label>
    </ligand>
</feature>
<dbReference type="Pfam" id="PF13375">
    <property type="entry name" value="RnfC_N"/>
    <property type="match status" value="1"/>
</dbReference>
<evidence type="ECO:0000313" key="11">
    <source>
        <dbReference type="EMBL" id="QCU90325.1"/>
    </source>
</evidence>
<evidence type="ECO:0000256" key="6">
    <source>
        <dbReference type="ARBA" id="ARBA00023004"/>
    </source>
</evidence>
<dbReference type="InterPro" id="IPR026902">
    <property type="entry name" value="RnfC_N"/>
</dbReference>
<accession>A0A4P9K5Q0</accession>
<dbReference type="Gene3D" id="3.40.50.11540">
    <property type="entry name" value="NADH-ubiquinone oxidoreductase 51kDa subunit"/>
    <property type="match status" value="1"/>
</dbReference>
<dbReference type="Pfam" id="PF12838">
    <property type="entry name" value="Fer4_7"/>
    <property type="match status" value="1"/>
</dbReference>
<dbReference type="PROSITE" id="PS51379">
    <property type="entry name" value="4FE4S_FER_2"/>
    <property type="match status" value="2"/>
</dbReference>
<gene>
    <name evidence="11" type="primary">rsxC</name>
    <name evidence="8" type="synonym">rnfC</name>
    <name evidence="11" type="ORF">FE785_06625</name>
</gene>
<feature type="domain" description="4Fe-4S ferredoxin-type" evidence="10">
    <location>
        <begin position="435"/>
        <end position="464"/>
    </location>
</feature>
<dbReference type="GO" id="GO:0051539">
    <property type="term" value="F:4 iron, 4 sulfur cluster binding"/>
    <property type="evidence" value="ECO:0007669"/>
    <property type="project" value="UniProtKB-KW"/>
</dbReference>
<comment type="function">
    <text evidence="8">Part of a membrane-bound complex that couples electron transfer with translocation of ions across the membrane.</text>
</comment>
<keyword evidence="2 8" id="KW-0004">4Fe-4S</keyword>
<evidence type="ECO:0000256" key="4">
    <source>
        <dbReference type="ARBA" id="ARBA00022737"/>
    </source>
</evidence>
<keyword evidence="7 8" id="KW-0411">Iron-sulfur</keyword>
<feature type="compositionally biased region" description="Basic and acidic residues" evidence="9">
    <location>
        <begin position="632"/>
        <end position="645"/>
    </location>
</feature>
<keyword evidence="8" id="KW-1003">Cell membrane</keyword>
<dbReference type="EC" id="7.-.-.-" evidence="8"/>
<comment type="cofactor">
    <cofactor evidence="8">
        <name>[4Fe-4S] cluster</name>
        <dbReference type="ChEBI" id="CHEBI:49883"/>
    </cofactor>
    <text evidence="8">Binds 2 [4Fe-4S] clusters per subunit.</text>
</comment>
<keyword evidence="8" id="KW-0997">Cell inner membrane</keyword>
<evidence type="ECO:0000256" key="8">
    <source>
        <dbReference type="HAMAP-Rule" id="MF_00461"/>
    </source>
</evidence>
<dbReference type="NCBIfam" id="TIGR01945">
    <property type="entry name" value="rnfC"/>
    <property type="match status" value="1"/>
</dbReference>
<keyword evidence="1 8" id="KW-0813">Transport</keyword>
<feature type="compositionally biased region" description="Polar residues" evidence="9">
    <location>
        <begin position="597"/>
        <end position="609"/>
    </location>
</feature>
<dbReference type="InterPro" id="IPR010208">
    <property type="entry name" value="Ion_transpt_RnfC/RsxC"/>
</dbReference>
<sequence length="700" mass="76384">MTLKPQPLLGKYINELVALLKPLYPMAKRWLHRFNGGVYPAYMKNLSADKPIHEMIIPPKLIIPLQQQIGQSAELLVEIGEQVKKNQLIANSSKDAGKALVVPIHAPTSGVIREISEQTLPHPSGLKDICIVLEPDGKDESIQNVLGVDGKAPQSPQALKDIILQAGIIGMGGAGFPTYAKIPNEKNRVEMVLINGAECEPFITCDDLLMQNEATSIIEGAVITAQALGAPKIVCGIEANKQKALEAMRHAAKLAEQNDHCDIPIEIIEVETVYPMGGQEQLIYELTGYEVPHDKHAIQVDLLMMNVATYAAIYRAVHYGEPLTCRLVTITGLELNESFNIRAMIGTPFDTLIGAAKPKRQIDFSAIMGGPMMGFRVASNQVPVLKTTNCVLVNRPEPEKLQMPCIRCGECMDACPINLLPQQMYWHAQAQEFNKVEKLNVFNCIECGCCSYVCPSNIPLVQYYRHAKSEIRQLNQEAAAAEVAKQRHEFRLERLEREKQEREARLKAKKAAVKQQLQKQNDADKAEQESAGNTPASAAAKARAAAAKAAAAKRKQTSTEATSDTDQTHDKAIPAARRRAIEAAKKASAKAAAKNASDSTTTKQSSATDEQADKKNQAKQAAMAAAKKAAAKRAEQKKSADDNNLAHDYGTANNSASTEAKTKPDARQQAIEKARQKAREMAAKKAAEKNSTPKEADDND</sequence>
<dbReference type="AlphaFoldDB" id="A0A4P9K5Q0"/>
<dbReference type="InterPro" id="IPR037225">
    <property type="entry name" value="Nuo51_FMN-bd_sf"/>
</dbReference>
<evidence type="ECO:0000256" key="1">
    <source>
        <dbReference type="ARBA" id="ARBA00022448"/>
    </source>
</evidence>
<evidence type="ECO:0000256" key="7">
    <source>
        <dbReference type="ARBA" id="ARBA00023014"/>
    </source>
</evidence>
<keyword evidence="8" id="KW-0472">Membrane</keyword>
<dbReference type="PROSITE" id="PS00198">
    <property type="entry name" value="4FE4S_FER_1"/>
    <property type="match status" value="1"/>
</dbReference>
<organism evidence="11 12">
    <name type="scientific">Thiomicrorhabdus sediminis</name>
    <dbReference type="NCBI Taxonomy" id="2580412"/>
    <lineage>
        <taxon>Bacteria</taxon>
        <taxon>Pseudomonadati</taxon>
        <taxon>Pseudomonadota</taxon>
        <taxon>Gammaproteobacteria</taxon>
        <taxon>Thiotrichales</taxon>
        <taxon>Piscirickettsiaceae</taxon>
        <taxon>Thiomicrorhabdus</taxon>
    </lineage>
</organism>
<dbReference type="GO" id="GO:0005886">
    <property type="term" value="C:plasma membrane"/>
    <property type="evidence" value="ECO:0007669"/>
    <property type="project" value="UniProtKB-SubCell"/>
</dbReference>
<dbReference type="OrthoDB" id="9767754at2"/>
<dbReference type="KEGG" id="thig:FE785_06625"/>
<evidence type="ECO:0000256" key="3">
    <source>
        <dbReference type="ARBA" id="ARBA00022723"/>
    </source>
</evidence>
<dbReference type="GO" id="GO:0022900">
    <property type="term" value="P:electron transport chain"/>
    <property type="evidence" value="ECO:0007669"/>
    <property type="project" value="UniProtKB-UniRule"/>
</dbReference>
<dbReference type="Gene3D" id="3.30.70.20">
    <property type="match status" value="1"/>
</dbReference>
<feature type="binding site" evidence="8">
    <location>
        <position position="447"/>
    </location>
    <ligand>
        <name>[4Fe-4S] cluster</name>
        <dbReference type="ChEBI" id="CHEBI:49883"/>
        <label>2</label>
    </ligand>
</feature>
<dbReference type="SUPFAM" id="SSF142019">
    <property type="entry name" value="Nqo1 FMN-binding domain-like"/>
    <property type="match status" value="1"/>
</dbReference>
<name>A0A4P9K5Q0_9GAMM</name>
<feature type="binding site" evidence="8">
    <location>
        <position position="450"/>
    </location>
    <ligand>
        <name>[4Fe-4S] cluster</name>
        <dbReference type="ChEBI" id="CHEBI:49883"/>
        <label>2</label>
    </ligand>
</feature>
<keyword evidence="12" id="KW-1185">Reference proteome</keyword>
<comment type="subunit">
    <text evidence="8">The complex is composed of six subunits: RnfA, RnfB, RnfC, RnfD, RnfE and RnfG.</text>
</comment>
<feature type="compositionally biased region" description="Basic and acidic residues" evidence="9">
    <location>
        <begin position="660"/>
        <end position="700"/>
    </location>
</feature>
<evidence type="ECO:0000259" key="10">
    <source>
        <dbReference type="PROSITE" id="PS51379"/>
    </source>
</evidence>
<keyword evidence="5 8" id="KW-0249">Electron transport</keyword>
<dbReference type="RefSeq" id="WP_138565000.1">
    <property type="nucleotide sequence ID" value="NZ_CP040602.1"/>
</dbReference>
<keyword evidence="3 8" id="KW-0479">Metal-binding</keyword>
<proteinExistence type="inferred from homology"/>
<dbReference type="Pfam" id="PF01512">
    <property type="entry name" value="Complex1_51K"/>
    <property type="match status" value="1"/>
</dbReference>
<dbReference type="InterPro" id="IPR017900">
    <property type="entry name" value="4Fe4S_Fe_S_CS"/>
</dbReference>
<dbReference type="NCBIfam" id="NF003454">
    <property type="entry name" value="PRK05035.1"/>
    <property type="match status" value="1"/>
</dbReference>
<feature type="binding site" evidence="8">
    <location>
        <position position="454"/>
    </location>
    <ligand>
        <name>[4Fe-4S] cluster</name>
        <dbReference type="ChEBI" id="CHEBI:49883"/>
        <label>1</label>
    </ligand>
</feature>
<keyword evidence="6 8" id="KW-0408">Iron</keyword>
<evidence type="ECO:0000256" key="2">
    <source>
        <dbReference type="ARBA" id="ARBA00022485"/>
    </source>
</evidence>
<evidence type="ECO:0000256" key="9">
    <source>
        <dbReference type="SAM" id="MobiDB-lite"/>
    </source>
</evidence>
<feature type="compositionally biased region" description="Low complexity" evidence="9">
    <location>
        <begin position="618"/>
        <end position="628"/>
    </location>
</feature>
<feature type="binding site" evidence="8">
    <location>
        <position position="415"/>
    </location>
    <ligand>
        <name>[4Fe-4S] cluster</name>
        <dbReference type="ChEBI" id="CHEBI:49883"/>
        <label>2</label>
    </ligand>
</feature>
<keyword evidence="4 8" id="KW-0677">Repeat</keyword>
<feature type="binding site" evidence="8">
    <location>
        <position position="411"/>
    </location>
    <ligand>
        <name>[4Fe-4S] cluster</name>
        <dbReference type="ChEBI" id="CHEBI:49883"/>
        <label>1</label>
    </ligand>
</feature>
<evidence type="ECO:0000313" key="12">
    <source>
        <dbReference type="Proteomes" id="UP000304864"/>
    </source>
</evidence>
<feature type="binding site" evidence="8">
    <location>
        <position position="444"/>
    </location>
    <ligand>
        <name>[4Fe-4S] cluster</name>
        <dbReference type="ChEBI" id="CHEBI:49883"/>
        <label>2</label>
    </ligand>
</feature>
<dbReference type="PANTHER" id="PTHR43034:SF2">
    <property type="entry name" value="ION-TRANSLOCATING OXIDOREDUCTASE COMPLEX SUBUNIT C"/>
    <property type="match status" value="1"/>
</dbReference>
<feature type="region of interest" description="Disordered" evidence="9">
    <location>
        <begin position="501"/>
        <end position="700"/>
    </location>
</feature>
<dbReference type="HAMAP" id="MF_00461">
    <property type="entry name" value="RsxC_RnfC"/>
    <property type="match status" value="1"/>
</dbReference>
<protein>
    <recommendedName>
        <fullName evidence="8">Ion-translocating oxidoreductase complex subunit C</fullName>
        <ecNumber evidence="8">7.-.-.-</ecNumber>
    </recommendedName>
    <alternativeName>
        <fullName evidence="8">Rnf electron transport complex subunit C</fullName>
    </alternativeName>
</protein>
<dbReference type="FunFam" id="3.30.70.20:FF:000044">
    <property type="entry name" value="Ion-translocating oxidoreductase complex subunit C"/>
    <property type="match status" value="1"/>
</dbReference>
<dbReference type="GO" id="GO:0009055">
    <property type="term" value="F:electron transfer activity"/>
    <property type="evidence" value="ECO:0007669"/>
    <property type="project" value="InterPro"/>
</dbReference>